<feature type="compositionally biased region" description="Polar residues" evidence="1">
    <location>
        <begin position="23"/>
        <end position="44"/>
    </location>
</feature>
<feature type="region of interest" description="Disordered" evidence="1">
    <location>
        <begin position="14"/>
        <end position="51"/>
    </location>
</feature>
<accession>A0ABY7DU93</accession>
<protein>
    <submittedName>
        <fullName evidence="2">Uncharacterized protein</fullName>
    </submittedName>
</protein>
<dbReference type="EMBL" id="CP111014">
    <property type="protein sequence ID" value="WAR01020.1"/>
    <property type="molecule type" value="Genomic_DNA"/>
</dbReference>
<name>A0ABY7DU93_MYAAR</name>
<evidence type="ECO:0000256" key="1">
    <source>
        <dbReference type="SAM" id="MobiDB-lite"/>
    </source>
</evidence>
<gene>
    <name evidence="2" type="ORF">MAR_025392</name>
</gene>
<proteinExistence type="predicted"/>
<evidence type="ECO:0000313" key="2">
    <source>
        <dbReference type="EMBL" id="WAR01020.1"/>
    </source>
</evidence>
<reference evidence="2" key="1">
    <citation type="submission" date="2022-11" db="EMBL/GenBank/DDBJ databases">
        <title>Centuries of genome instability and evolution in soft-shell clam transmissible cancer (bioRxiv).</title>
        <authorList>
            <person name="Hart S.F.M."/>
            <person name="Yonemitsu M.A."/>
            <person name="Giersch R.M."/>
            <person name="Beal B.F."/>
            <person name="Arriagada G."/>
            <person name="Davis B.W."/>
            <person name="Ostrander E.A."/>
            <person name="Goff S.P."/>
            <person name="Metzger M.J."/>
        </authorList>
    </citation>
    <scope>NUCLEOTIDE SEQUENCE</scope>
    <source>
        <strain evidence="2">MELC-2E11</strain>
        <tissue evidence="2">Siphon/mantle</tissue>
    </source>
</reference>
<evidence type="ECO:0000313" key="3">
    <source>
        <dbReference type="Proteomes" id="UP001164746"/>
    </source>
</evidence>
<organism evidence="2 3">
    <name type="scientific">Mya arenaria</name>
    <name type="common">Soft-shell clam</name>
    <dbReference type="NCBI Taxonomy" id="6604"/>
    <lineage>
        <taxon>Eukaryota</taxon>
        <taxon>Metazoa</taxon>
        <taxon>Spiralia</taxon>
        <taxon>Lophotrochozoa</taxon>
        <taxon>Mollusca</taxon>
        <taxon>Bivalvia</taxon>
        <taxon>Autobranchia</taxon>
        <taxon>Heteroconchia</taxon>
        <taxon>Euheterodonta</taxon>
        <taxon>Imparidentia</taxon>
        <taxon>Neoheterodontei</taxon>
        <taxon>Myida</taxon>
        <taxon>Myoidea</taxon>
        <taxon>Myidae</taxon>
        <taxon>Mya</taxon>
    </lineage>
</organism>
<dbReference type="Proteomes" id="UP001164746">
    <property type="component" value="Chromosome 3"/>
</dbReference>
<sequence length="278" mass="30645">MFVELWRHGNQRQPVEEVEGAVSSPTLTRQSAPRWQHAPVTNTRPRGHTEAGLDTGYNRKCSCTAVYRKLFLNNLRACGQLSKQDHADQIHLRRLNGADAPAGCERGGADGGERFGYAVNSHVKRWYGSLSILRDVYETLVVGATDDVQLVVDGYETLVTGATDDVQLVVDVYETFVIGVTDDLQLVVDVYETLVIGATDDVQLVQDVYETLVIGVTDDVQLVQDVYETLVIGTTDDLQLIVNVYEILVIGATDDLQLVVDVYETLVVGATDDLQLFV</sequence>
<keyword evidence="3" id="KW-1185">Reference proteome</keyword>